<evidence type="ECO:0000313" key="1">
    <source>
        <dbReference type="EMBL" id="GKV00984.1"/>
    </source>
</evidence>
<dbReference type="Proteomes" id="UP001054252">
    <property type="component" value="Unassembled WGS sequence"/>
</dbReference>
<name>A0AAV5IRZ3_9ROSI</name>
<comment type="caution">
    <text evidence="1">The sequence shown here is derived from an EMBL/GenBank/DDBJ whole genome shotgun (WGS) entry which is preliminary data.</text>
</comment>
<gene>
    <name evidence="1" type="ORF">SLEP1_g13587</name>
</gene>
<accession>A0AAV5IRZ3</accession>
<keyword evidence="2" id="KW-1185">Reference proteome</keyword>
<dbReference type="EMBL" id="BPVZ01000016">
    <property type="protein sequence ID" value="GKV00984.1"/>
    <property type="molecule type" value="Genomic_DNA"/>
</dbReference>
<reference evidence="1 2" key="1">
    <citation type="journal article" date="2021" name="Commun. Biol.">
        <title>The genome of Shorea leprosula (Dipterocarpaceae) highlights the ecological relevance of drought in aseasonal tropical rainforests.</title>
        <authorList>
            <person name="Ng K.K.S."/>
            <person name="Kobayashi M.J."/>
            <person name="Fawcett J.A."/>
            <person name="Hatakeyama M."/>
            <person name="Paape T."/>
            <person name="Ng C.H."/>
            <person name="Ang C.C."/>
            <person name="Tnah L.H."/>
            <person name="Lee C.T."/>
            <person name="Nishiyama T."/>
            <person name="Sese J."/>
            <person name="O'Brien M.J."/>
            <person name="Copetti D."/>
            <person name="Mohd Noor M.I."/>
            <person name="Ong R.C."/>
            <person name="Putra M."/>
            <person name="Sireger I.Z."/>
            <person name="Indrioko S."/>
            <person name="Kosugi Y."/>
            <person name="Izuno A."/>
            <person name="Isagi Y."/>
            <person name="Lee S.L."/>
            <person name="Shimizu K.K."/>
        </authorList>
    </citation>
    <scope>NUCLEOTIDE SEQUENCE [LARGE SCALE GENOMIC DNA]</scope>
    <source>
        <strain evidence="1">214</strain>
    </source>
</reference>
<evidence type="ECO:0000313" key="2">
    <source>
        <dbReference type="Proteomes" id="UP001054252"/>
    </source>
</evidence>
<proteinExistence type="predicted"/>
<organism evidence="1 2">
    <name type="scientific">Rubroshorea leprosula</name>
    <dbReference type="NCBI Taxonomy" id="152421"/>
    <lineage>
        <taxon>Eukaryota</taxon>
        <taxon>Viridiplantae</taxon>
        <taxon>Streptophyta</taxon>
        <taxon>Embryophyta</taxon>
        <taxon>Tracheophyta</taxon>
        <taxon>Spermatophyta</taxon>
        <taxon>Magnoliopsida</taxon>
        <taxon>eudicotyledons</taxon>
        <taxon>Gunneridae</taxon>
        <taxon>Pentapetalae</taxon>
        <taxon>rosids</taxon>
        <taxon>malvids</taxon>
        <taxon>Malvales</taxon>
        <taxon>Dipterocarpaceae</taxon>
        <taxon>Rubroshorea</taxon>
    </lineage>
</organism>
<dbReference type="AlphaFoldDB" id="A0AAV5IRZ3"/>
<protein>
    <submittedName>
        <fullName evidence="1">Uncharacterized protein</fullName>
    </submittedName>
</protein>
<sequence>MWNGKGIKLGSGYSNQEKCGMVLRSSKLSMGDNSCNSKLSGPENEPLRTEKECRGMKFEVSLYPTISAVSEKDAGLNADGKVHLCVVTVPPIHLSVTGKEAVPSIPIRCHSGEVVNGFPGFGQEIQQIAIQSVEDRKRMASRCGNTFFFQYTLPFLIME</sequence>